<sequence length="144" mass="15313">MSDDPDGGPKGFSAFWNTLQKELQSPWDWAAACAGGAVGFVASAAVFHADLGASAGAGALTAVSARKAGAASLRSRTLRKRTESFLSILDREVQSGLGPEGAPVVQLLQNVQRDLELFQDKVITADEYDALFQQHIAGYRTMRS</sequence>
<keyword evidence="2" id="KW-1185">Reference proteome</keyword>
<dbReference type="RefSeq" id="WP_317226548.1">
    <property type="nucleotide sequence ID" value="NZ_JAWJEJ010000001.1"/>
</dbReference>
<name>A0ABU3Y7J0_9SPHN</name>
<evidence type="ECO:0008006" key="3">
    <source>
        <dbReference type="Google" id="ProtNLM"/>
    </source>
</evidence>
<protein>
    <recommendedName>
        <fullName evidence="3">SMODS and SLOG-associating 2TM effector domain-containing protein</fullName>
    </recommendedName>
</protein>
<comment type="caution">
    <text evidence="1">The sequence shown here is derived from an EMBL/GenBank/DDBJ whole genome shotgun (WGS) entry which is preliminary data.</text>
</comment>
<organism evidence="1 2">
    <name type="scientific">Sphingomonas agrestis</name>
    <dbReference type="NCBI Taxonomy" id="3080540"/>
    <lineage>
        <taxon>Bacteria</taxon>
        <taxon>Pseudomonadati</taxon>
        <taxon>Pseudomonadota</taxon>
        <taxon>Alphaproteobacteria</taxon>
        <taxon>Sphingomonadales</taxon>
        <taxon>Sphingomonadaceae</taxon>
        <taxon>Sphingomonas</taxon>
    </lineage>
</organism>
<reference evidence="1 2" key="1">
    <citation type="submission" date="2023-10" db="EMBL/GenBank/DDBJ databases">
        <title>Sphingomonas sp. HF-S4 16S ribosomal RNA gene Genome sequencing and assembly.</title>
        <authorList>
            <person name="Lee H."/>
        </authorList>
    </citation>
    <scope>NUCLEOTIDE SEQUENCE [LARGE SCALE GENOMIC DNA]</scope>
    <source>
        <strain evidence="1 2">HF-S4</strain>
    </source>
</reference>
<evidence type="ECO:0000313" key="2">
    <source>
        <dbReference type="Proteomes" id="UP001273531"/>
    </source>
</evidence>
<dbReference type="EMBL" id="JAWJEJ010000001">
    <property type="protein sequence ID" value="MDV3457395.1"/>
    <property type="molecule type" value="Genomic_DNA"/>
</dbReference>
<evidence type="ECO:0000313" key="1">
    <source>
        <dbReference type="EMBL" id="MDV3457395.1"/>
    </source>
</evidence>
<dbReference type="Proteomes" id="UP001273531">
    <property type="component" value="Unassembled WGS sequence"/>
</dbReference>
<gene>
    <name evidence="1" type="ORF">RZN05_10410</name>
</gene>
<accession>A0ABU3Y7J0</accession>
<proteinExistence type="predicted"/>